<protein>
    <submittedName>
        <fullName evidence="1">Uncharacterized protein</fullName>
    </submittedName>
</protein>
<comment type="caution">
    <text evidence="1">The sequence shown here is derived from an EMBL/GenBank/DDBJ whole genome shotgun (WGS) entry which is preliminary data.</text>
</comment>
<name>A0A395V826_9FIRM</name>
<sequence>MLRLNKKVWSNLRILLIVWERRIGEVRGCSFRLKRTKLNYRFHNPNSAEDTADFLCKFLVEVNARKVERAIEDAALYAESEGYILENLLENTEKLCAG</sequence>
<organism evidence="1 2">
    <name type="scientific">Roseburia hominis</name>
    <dbReference type="NCBI Taxonomy" id="301301"/>
    <lineage>
        <taxon>Bacteria</taxon>
        <taxon>Bacillati</taxon>
        <taxon>Bacillota</taxon>
        <taxon>Clostridia</taxon>
        <taxon>Lachnospirales</taxon>
        <taxon>Lachnospiraceae</taxon>
        <taxon>Roseburia</taxon>
    </lineage>
</organism>
<reference evidence="1 2" key="1">
    <citation type="submission" date="2018-08" db="EMBL/GenBank/DDBJ databases">
        <title>A genome reference for cultivated species of the human gut microbiota.</title>
        <authorList>
            <person name="Zou Y."/>
            <person name="Xue W."/>
            <person name="Luo G."/>
        </authorList>
    </citation>
    <scope>NUCLEOTIDE SEQUENCE [LARGE SCALE GENOMIC DNA]</scope>
    <source>
        <strain evidence="1 2">AF22-12AC</strain>
    </source>
</reference>
<dbReference type="Proteomes" id="UP000266172">
    <property type="component" value="Unassembled WGS sequence"/>
</dbReference>
<dbReference type="AlphaFoldDB" id="A0A395V826"/>
<proteinExistence type="predicted"/>
<dbReference type="EMBL" id="QRVL01000003">
    <property type="protein sequence ID" value="RGS41273.1"/>
    <property type="molecule type" value="Genomic_DNA"/>
</dbReference>
<accession>A0A395V826</accession>
<gene>
    <name evidence="1" type="ORF">DWX93_06355</name>
</gene>
<evidence type="ECO:0000313" key="1">
    <source>
        <dbReference type="EMBL" id="RGS41273.1"/>
    </source>
</evidence>
<evidence type="ECO:0000313" key="2">
    <source>
        <dbReference type="Proteomes" id="UP000266172"/>
    </source>
</evidence>